<dbReference type="OrthoDB" id="5596698at2"/>
<gene>
    <name evidence="10" type="ORF">EpCFBP13511_06715</name>
    <name evidence="9" type="ORF">IFT93_16065</name>
</gene>
<dbReference type="AlphaFoldDB" id="A0A4U3FHE9"/>
<evidence type="ECO:0000256" key="4">
    <source>
        <dbReference type="ARBA" id="ARBA00023136"/>
    </source>
</evidence>
<dbReference type="InterPro" id="IPR021797">
    <property type="entry name" value="Wzy_C_2"/>
</dbReference>
<keyword evidence="9" id="KW-0436">Ligase</keyword>
<keyword evidence="4 5" id="KW-0472">Membrane</keyword>
<sequence>MVIIVIANRVVFFCLSLLFIPSIIYLPNPGGVGLALPFNLLFSGAAALLIAVCWYHAPPRRITITPTCRLILAACLLMALPALFTRAEWQSTALWRLAGLFAGAGFYFTWLQMHLTARQRHGVLYLILLAAAGQALIVMLQLFAPSVAQSWVPVSEHRALGIFQQPNVVASFIATGLALALATFLLPGFRLASARMESWRLRAIALALLVMPMVLTWLQSRTGWLAALLVLGLFVLFFGRRFPQRIVVAALLALSGVAVGAVVMKLGSGLSDALAYTSHAHSNHARYTMLRDTLTMIADKPLTGWGYGGFEYSFQHFRIDQDPPIVVTEIARHPHNELLLWWVEGGVIALLGILLLLWSGIKLIARARQRDRRAFACRKSTAGEAIALCLALLPVTLHTQTEYPFYLSTLHWLVFLLLLAMLDRLVSPRLWQENRLQCWKYPMLALSLSALAMVIGGGYSGRVLTQAERSDLQDMQPVEALPAWTSWIHRDRLSFDRQLAGLLAFNHTRDEQQLHQYADWAQGYLSHRIDKNVYANLLLIFRHEEKPALAERYRQEAERLFPRDARFSPASSDGQVTL</sequence>
<feature type="transmembrane region" description="Helical" evidence="5">
    <location>
        <begin position="246"/>
        <end position="264"/>
    </location>
</feature>
<reference evidence="10 11" key="1">
    <citation type="journal article" date="2019" name="Sci. Rep.">
        <title>Differences in resource use lead to coexistence of seed-transmitted microbial populations.</title>
        <authorList>
            <person name="Torres-Cortes G."/>
            <person name="Garcia B.J."/>
            <person name="Compant S."/>
            <person name="Rezki S."/>
            <person name="Jones P."/>
            <person name="Preveaux A."/>
            <person name="Briand M."/>
            <person name="Roulet A."/>
            <person name="Bouchez O."/>
            <person name="Jacobson D."/>
            <person name="Barret M."/>
        </authorList>
    </citation>
    <scope>NUCLEOTIDE SEQUENCE [LARGE SCALE GENOMIC DNA]</scope>
    <source>
        <strain evidence="10 11">CFBP13511</strain>
    </source>
</reference>
<evidence type="ECO:0000259" key="7">
    <source>
        <dbReference type="Pfam" id="PF11846"/>
    </source>
</evidence>
<evidence type="ECO:0000256" key="1">
    <source>
        <dbReference type="ARBA" id="ARBA00004141"/>
    </source>
</evidence>
<evidence type="ECO:0000256" key="5">
    <source>
        <dbReference type="SAM" id="Phobius"/>
    </source>
</evidence>
<feature type="transmembrane region" description="Helical" evidence="5">
    <location>
        <begin position="168"/>
        <end position="189"/>
    </location>
</feature>
<dbReference type="InterPro" id="IPR007016">
    <property type="entry name" value="O-antigen_ligase-rel_domated"/>
</dbReference>
<organism evidence="10 11">
    <name type="scientific">Erwinia persicina</name>
    <dbReference type="NCBI Taxonomy" id="55211"/>
    <lineage>
        <taxon>Bacteria</taxon>
        <taxon>Pseudomonadati</taxon>
        <taxon>Pseudomonadota</taxon>
        <taxon>Gammaproteobacteria</taxon>
        <taxon>Enterobacterales</taxon>
        <taxon>Erwiniaceae</taxon>
        <taxon>Erwinia</taxon>
    </lineage>
</organism>
<dbReference type="Proteomes" id="UP000661012">
    <property type="component" value="Unassembled WGS sequence"/>
</dbReference>
<dbReference type="Pfam" id="PF04932">
    <property type="entry name" value="Wzy_C"/>
    <property type="match status" value="1"/>
</dbReference>
<keyword evidence="2 5" id="KW-0812">Transmembrane</keyword>
<feature type="transmembrane region" description="Helical" evidence="5">
    <location>
        <begin position="32"/>
        <end position="55"/>
    </location>
</feature>
<comment type="subcellular location">
    <subcellularLocation>
        <location evidence="1">Membrane</location>
        <topology evidence="1">Multi-pass membrane protein</topology>
    </subcellularLocation>
</comment>
<feature type="transmembrane region" description="Helical" evidence="5">
    <location>
        <begin position="7"/>
        <end position="26"/>
    </location>
</feature>
<feature type="transmembrane region" description="Helical" evidence="5">
    <location>
        <begin position="403"/>
        <end position="422"/>
    </location>
</feature>
<keyword evidence="3 5" id="KW-1133">Transmembrane helix</keyword>
<feature type="transmembrane region" description="Helical" evidence="5">
    <location>
        <begin position="93"/>
        <end position="111"/>
    </location>
</feature>
<name>A0A4U3FHE9_9GAMM</name>
<evidence type="ECO:0000313" key="11">
    <source>
        <dbReference type="Proteomes" id="UP000306393"/>
    </source>
</evidence>
<feature type="transmembrane region" description="Helical" evidence="5">
    <location>
        <begin position="201"/>
        <end position="218"/>
    </location>
</feature>
<protein>
    <submittedName>
        <fullName evidence="9">O-antigen ligase C-terminal domain-containing protein</fullName>
    </submittedName>
    <submittedName>
        <fullName evidence="10">Polymerase</fullName>
    </submittedName>
</protein>
<feature type="domain" description="Virulence factor membrane-bound polymerase C-terminal" evidence="7">
    <location>
        <begin position="387"/>
        <end position="566"/>
    </location>
</feature>
<evidence type="ECO:0000256" key="2">
    <source>
        <dbReference type="ARBA" id="ARBA00022692"/>
    </source>
</evidence>
<evidence type="ECO:0000259" key="6">
    <source>
        <dbReference type="Pfam" id="PF04932"/>
    </source>
</evidence>
<dbReference type="GO" id="GO:0016874">
    <property type="term" value="F:ligase activity"/>
    <property type="evidence" value="ECO:0007669"/>
    <property type="project" value="UniProtKB-KW"/>
</dbReference>
<evidence type="ECO:0000256" key="3">
    <source>
        <dbReference type="ARBA" id="ARBA00022989"/>
    </source>
</evidence>
<feature type="transmembrane region" description="Helical" evidence="5">
    <location>
        <begin position="123"/>
        <end position="148"/>
    </location>
</feature>
<keyword evidence="12" id="KW-1185">Reference proteome</keyword>
<feature type="transmembrane region" description="Helical" evidence="5">
    <location>
        <begin position="381"/>
        <end position="397"/>
    </location>
</feature>
<dbReference type="STRING" id="1219360.GCA_001571305_01539"/>
<dbReference type="InterPro" id="IPR051533">
    <property type="entry name" value="WaaL-like"/>
</dbReference>
<dbReference type="EMBL" id="QGAC01000005">
    <property type="protein sequence ID" value="TKJ92492.1"/>
    <property type="molecule type" value="Genomic_DNA"/>
</dbReference>
<reference evidence="9 12" key="2">
    <citation type="journal article" date="2020" name="FEMS Microbiol. Ecol.">
        <title>Temporal dynamics of bacterial communities during seed development and maturation.</title>
        <authorList>
            <person name="Chesneau G."/>
            <person name="Torres-Cortes G."/>
            <person name="Briand M."/>
            <person name="Darrasse A."/>
            <person name="Preveaux A."/>
            <person name="Marais C."/>
            <person name="Jacques M.A."/>
            <person name="Shade A."/>
            <person name="Barret M."/>
        </authorList>
    </citation>
    <scope>NUCLEOTIDE SEQUENCE [LARGE SCALE GENOMIC DNA]</scope>
    <source>
        <strain evidence="9 12">CFBP13732</strain>
    </source>
</reference>
<evidence type="ECO:0000313" key="12">
    <source>
        <dbReference type="Proteomes" id="UP000661012"/>
    </source>
</evidence>
<comment type="caution">
    <text evidence="10">The sequence shown here is derived from an EMBL/GenBank/DDBJ whole genome shotgun (WGS) entry which is preliminary data.</text>
</comment>
<dbReference type="PANTHER" id="PTHR37422">
    <property type="entry name" value="TEICHURONIC ACID BIOSYNTHESIS PROTEIN TUAE"/>
    <property type="match status" value="1"/>
</dbReference>
<feature type="transmembrane region" description="Helical" evidence="5">
    <location>
        <begin position="224"/>
        <end position="239"/>
    </location>
</feature>
<feature type="domain" description="Protein glycosylation ligase" evidence="8">
    <location>
        <begin position="161"/>
        <end position="183"/>
    </location>
</feature>
<dbReference type="PANTHER" id="PTHR37422:SF21">
    <property type="entry name" value="EXOQ-LIKE PROTEIN"/>
    <property type="match status" value="1"/>
</dbReference>
<dbReference type="InterPro" id="IPR031726">
    <property type="entry name" value="PglL_A"/>
</dbReference>
<feature type="transmembrane region" description="Helical" evidence="5">
    <location>
        <begin position="443"/>
        <end position="461"/>
    </location>
</feature>
<feature type="domain" description="O-antigen ligase-related" evidence="6">
    <location>
        <begin position="206"/>
        <end position="353"/>
    </location>
</feature>
<dbReference type="EMBL" id="JACYNN010000012">
    <property type="protein sequence ID" value="MBD8107915.1"/>
    <property type="molecule type" value="Genomic_DNA"/>
</dbReference>
<proteinExistence type="predicted"/>
<feature type="transmembrane region" description="Helical" evidence="5">
    <location>
        <begin position="67"/>
        <end position="87"/>
    </location>
</feature>
<evidence type="ECO:0000259" key="8">
    <source>
        <dbReference type="Pfam" id="PF15864"/>
    </source>
</evidence>
<evidence type="ECO:0000313" key="9">
    <source>
        <dbReference type="EMBL" id="MBD8107915.1"/>
    </source>
</evidence>
<dbReference type="GO" id="GO:0016020">
    <property type="term" value="C:membrane"/>
    <property type="evidence" value="ECO:0007669"/>
    <property type="project" value="UniProtKB-SubCell"/>
</dbReference>
<evidence type="ECO:0000313" key="10">
    <source>
        <dbReference type="EMBL" id="TKJ92492.1"/>
    </source>
</evidence>
<dbReference type="Pfam" id="PF11846">
    <property type="entry name" value="Wzy_C_2"/>
    <property type="match status" value="1"/>
</dbReference>
<feature type="transmembrane region" description="Helical" evidence="5">
    <location>
        <begin position="339"/>
        <end position="361"/>
    </location>
</feature>
<dbReference type="Pfam" id="PF15864">
    <property type="entry name" value="PglL_A"/>
    <property type="match status" value="1"/>
</dbReference>
<dbReference type="Proteomes" id="UP000306393">
    <property type="component" value="Unassembled WGS sequence"/>
</dbReference>
<accession>A0A4U3FHE9</accession>